<evidence type="ECO:0000313" key="3">
    <source>
        <dbReference type="Proteomes" id="UP000298218"/>
    </source>
</evidence>
<name>A0A4Y8KL99_9MICO</name>
<accession>A0A4Y8KL99</accession>
<feature type="non-terminal residue" evidence="2">
    <location>
        <position position="1"/>
    </location>
</feature>
<sequence>RCPSTAEQYTARRRYRVPGNVLPTRRTAATTKRYSPTPFNVHHGRAPAIQHARARVLRTAYATHPERFVRKLPQPPTFPTTTWINEPEKEGTNSMTG</sequence>
<dbReference type="EMBL" id="SOHQ01000036">
    <property type="protein sequence ID" value="TFD76574.1"/>
    <property type="molecule type" value="Genomic_DNA"/>
</dbReference>
<proteinExistence type="predicted"/>
<dbReference type="AlphaFoldDB" id="A0A4Y8KL99"/>
<protein>
    <submittedName>
        <fullName evidence="2">Uncharacterized protein</fullName>
    </submittedName>
</protein>
<evidence type="ECO:0000256" key="1">
    <source>
        <dbReference type="SAM" id="MobiDB-lite"/>
    </source>
</evidence>
<feature type="region of interest" description="Disordered" evidence="1">
    <location>
        <begin position="67"/>
        <end position="97"/>
    </location>
</feature>
<reference evidence="2 3" key="1">
    <citation type="submission" date="2019-03" db="EMBL/GenBank/DDBJ databases">
        <title>Genomics of glacier-inhabiting Cryobacterium strains.</title>
        <authorList>
            <person name="Liu Q."/>
            <person name="Xin Y.-H."/>
        </authorList>
    </citation>
    <scope>NUCLEOTIDE SEQUENCE [LARGE SCALE GENOMIC DNA]</scope>
    <source>
        <strain evidence="2 3">CGMCC 1.4292</strain>
    </source>
</reference>
<gene>
    <name evidence="2" type="ORF">E3T53_13370</name>
</gene>
<evidence type="ECO:0000313" key="2">
    <source>
        <dbReference type="EMBL" id="TFD76574.1"/>
    </source>
</evidence>
<feature type="region of interest" description="Disordered" evidence="1">
    <location>
        <begin position="20"/>
        <end position="43"/>
    </location>
</feature>
<feature type="compositionally biased region" description="Polar residues" evidence="1">
    <location>
        <begin position="27"/>
        <end position="38"/>
    </location>
</feature>
<dbReference type="Proteomes" id="UP000298218">
    <property type="component" value="Unassembled WGS sequence"/>
</dbReference>
<keyword evidence="3" id="KW-1185">Reference proteome</keyword>
<comment type="caution">
    <text evidence="2">The sequence shown here is derived from an EMBL/GenBank/DDBJ whole genome shotgun (WGS) entry which is preliminary data.</text>
</comment>
<organism evidence="2 3">
    <name type="scientific">Cryobacterium psychrophilum</name>
    <dbReference type="NCBI Taxonomy" id="41988"/>
    <lineage>
        <taxon>Bacteria</taxon>
        <taxon>Bacillati</taxon>
        <taxon>Actinomycetota</taxon>
        <taxon>Actinomycetes</taxon>
        <taxon>Micrococcales</taxon>
        <taxon>Microbacteriaceae</taxon>
        <taxon>Cryobacterium</taxon>
    </lineage>
</organism>